<dbReference type="InterPro" id="IPR005216">
    <property type="entry name" value="Citrate_lyase_ligase"/>
</dbReference>
<comment type="function">
    <text evidence="3">Acetylation of prosthetic group (2-(5''-phosphoribosyl)-3'-dephosphocoenzyme-A) of the gamma subunit of citrate lyase.</text>
</comment>
<dbReference type="Proteomes" id="UP000430345">
    <property type="component" value="Unassembled WGS sequence"/>
</dbReference>
<dbReference type="GO" id="GO:0016829">
    <property type="term" value="F:lyase activity"/>
    <property type="evidence" value="ECO:0007669"/>
    <property type="project" value="UniProtKB-KW"/>
</dbReference>
<dbReference type="OrthoDB" id="9779753at2"/>
<dbReference type="InterPro" id="IPR000182">
    <property type="entry name" value="GNAT_dom"/>
</dbReference>
<dbReference type="GO" id="GO:0008771">
    <property type="term" value="F:[citrate (pro-3S)-lyase] ligase activity"/>
    <property type="evidence" value="ECO:0007669"/>
    <property type="project" value="UniProtKB-EC"/>
</dbReference>
<accession>A0A6I1MSF8</accession>
<keyword evidence="3 5" id="KW-0436">Ligase</keyword>
<evidence type="ECO:0000256" key="1">
    <source>
        <dbReference type="ARBA" id="ARBA00022741"/>
    </source>
</evidence>
<evidence type="ECO:0000313" key="6">
    <source>
        <dbReference type="Proteomes" id="UP000430345"/>
    </source>
</evidence>
<keyword evidence="2 3" id="KW-0067">ATP-binding</keyword>
<feature type="domain" description="N-acetyltransferase" evidence="4">
    <location>
        <begin position="1"/>
        <end position="128"/>
    </location>
</feature>
<dbReference type="AlphaFoldDB" id="A0A6I1MSF8"/>
<evidence type="ECO:0000256" key="3">
    <source>
        <dbReference type="PIRNR" id="PIRNR005751"/>
    </source>
</evidence>
<dbReference type="PANTHER" id="PTHR40599:SF1">
    <property type="entry name" value="[CITRATE [PRO-3S]-LYASE] LIGASE"/>
    <property type="match status" value="1"/>
</dbReference>
<dbReference type="Pfam" id="PF08218">
    <property type="entry name" value="Citrate_ly_lig"/>
    <property type="match status" value="1"/>
</dbReference>
<dbReference type="GO" id="GO:0005524">
    <property type="term" value="F:ATP binding"/>
    <property type="evidence" value="ECO:0007669"/>
    <property type="project" value="UniProtKB-UniRule"/>
</dbReference>
<keyword evidence="6" id="KW-1185">Reference proteome</keyword>
<dbReference type="GO" id="GO:0016747">
    <property type="term" value="F:acyltransferase activity, transferring groups other than amino-acyl groups"/>
    <property type="evidence" value="ECO:0007669"/>
    <property type="project" value="InterPro"/>
</dbReference>
<dbReference type="PANTHER" id="PTHR40599">
    <property type="entry name" value="[CITRATE [PRO-3S]-LYASE] LIGASE"/>
    <property type="match status" value="1"/>
</dbReference>
<sequence length="341" mass="39327">MEYLNFTKNIIENSRDIELKKVDRFLKLQGLIFDFHVDYTTVLYDAGRIIATGSFKKNILKCIAVSEEYKGLNLTNKIVSELINEQFRRGYSHLFIYTKPKNTEVFKSLGFYEVERAMDKVVLFENIKNGIKKYCEKLIKESSKNKGKNIAAIVANCNPFTLGHKYLIENAAKENDLVHVFVLWEDESIFSNEDRYRLVEEGTSHLKNVLIHKAEDYIISNATFPSYFLKKSSDAVTLHALLDINIFSTYIAKALNIKRRYIGQEPFCEVTKEYNNIMKEVLPFNGIEVIEIPRLSINGEVVSATKVRTLLKQGSLKEIKKLVPPSTYSFLVSNFLKRKCV</sequence>
<dbReference type="SUPFAM" id="SSF52374">
    <property type="entry name" value="Nucleotidylyl transferase"/>
    <property type="match status" value="1"/>
</dbReference>
<proteinExistence type="predicted"/>
<dbReference type="InterPro" id="IPR013166">
    <property type="entry name" value="Citrate_lyase_ligase_C"/>
</dbReference>
<protein>
    <recommendedName>
        <fullName evidence="3">[Citrate [pro-3S]-lyase] ligase</fullName>
        <ecNumber evidence="3">6.2.1.22</ecNumber>
    </recommendedName>
</protein>
<dbReference type="EMBL" id="WHJC01000110">
    <property type="protein sequence ID" value="MPQ43821.1"/>
    <property type="molecule type" value="Genomic_DNA"/>
</dbReference>
<dbReference type="Gene3D" id="3.40.630.30">
    <property type="match status" value="1"/>
</dbReference>
<dbReference type="SUPFAM" id="SSF55729">
    <property type="entry name" value="Acyl-CoA N-acyltransferases (Nat)"/>
    <property type="match status" value="1"/>
</dbReference>
<evidence type="ECO:0000256" key="2">
    <source>
        <dbReference type="ARBA" id="ARBA00022840"/>
    </source>
</evidence>
<gene>
    <name evidence="5" type="primary">citC</name>
    <name evidence="5" type="ORF">GBZ86_08625</name>
</gene>
<dbReference type="InterPro" id="IPR016181">
    <property type="entry name" value="Acyl_CoA_acyltransferase"/>
</dbReference>
<keyword evidence="5" id="KW-0456">Lyase</keyword>
<dbReference type="Gene3D" id="3.40.50.620">
    <property type="entry name" value="HUPs"/>
    <property type="match status" value="1"/>
</dbReference>
<keyword evidence="1 3" id="KW-0547">Nucleotide-binding</keyword>
<dbReference type="NCBIfam" id="TIGR00124">
    <property type="entry name" value="cit_ly_ligase"/>
    <property type="match status" value="1"/>
</dbReference>
<evidence type="ECO:0000313" key="5">
    <source>
        <dbReference type="EMBL" id="MPQ43821.1"/>
    </source>
</evidence>
<dbReference type="PIRSF" id="PIRSF005751">
    <property type="entry name" value="Acet_citr_lig"/>
    <property type="match status" value="1"/>
</dbReference>
<dbReference type="EC" id="6.2.1.22" evidence="3"/>
<evidence type="ECO:0000259" key="4">
    <source>
        <dbReference type="PROSITE" id="PS51186"/>
    </source>
</evidence>
<name>A0A6I1MSF8_9CLOT</name>
<dbReference type="RefSeq" id="WP_152889688.1">
    <property type="nucleotide sequence ID" value="NZ_WHJC01000110.1"/>
</dbReference>
<reference evidence="5 6" key="1">
    <citation type="submission" date="2019-10" db="EMBL/GenBank/DDBJ databases">
        <title>The Genome Sequence of Clostridium tarantellae Isolated from Fish Brain.</title>
        <authorList>
            <person name="Bano L."/>
            <person name="Kiel M."/>
            <person name="Sales G."/>
            <person name="Doxey A.C."/>
            <person name="Mansfield M.J."/>
            <person name="Schiavone M."/>
            <person name="Rossetto O."/>
            <person name="Pirazzini M."/>
            <person name="Dobrindt U."/>
            <person name="Montecucco C."/>
        </authorList>
    </citation>
    <scope>NUCLEOTIDE SEQUENCE [LARGE SCALE GENOMIC DNA]</scope>
    <source>
        <strain evidence="5 6">DSM 3997</strain>
    </source>
</reference>
<dbReference type="InterPro" id="IPR004821">
    <property type="entry name" value="Cyt_trans-like"/>
</dbReference>
<organism evidence="5 6">
    <name type="scientific">Clostridium tarantellae</name>
    <dbReference type="NCBI Taxonomy" id="39493"/>
    <lineage>
        <taxon>Bacteria</taxon>
        <taxon>Bacillati</taxon>
        <taxon>Bacillota</taxon>
        <taxon>Clostridia</taxon>
        <taxon>Eubacteriales</taxon>
        <taxon>Clostridiaceae</taxon>
        <taxon>Clostridium</taxon>
    </lineage>
</organism>
<dbReference type="SMART" id="SM00764">
    <property type="entry name" value="Citrate_ly_lig"/>
    <property type="match status" value="1"/>
</dbReference>
<dbReference type="InterPro" id="IPR014729">
    <property type="entry name" value="Rossmann-like_a/b/a_fold"/>
</dbReference>
<comment type="caution">
    <text evidence="5">The sequence shown here is derived from an EMBL/GenBank/DDBJ whole genome shotgun (WGS) entry which is preliminary data.</text>
</comment>
<dbReference type="NCBIfam" id="TIGR00125">
    <property type="entry name" value="cyt_tran_rel"/>
    <property type="match status" value="1"/>
</dbReference>
<comment type="catalytic activity">
    <reaction evidence="3">
        <text>holo-[citrate lyase ACP] + acetate + ATP = acetyl-[citrate lyase ACP] + AMP + diphosphate</text>
        <dbReference type="Rhea" id="RHEA:23788"/>
        <dbReference type="Rhea" id="RHEA-COMP:10158"/>
        <dbReference type="Rhea" id="RHEA-COMP:13710"/>
        <dbReference type="ChEBI" id="CHEBI:30089"/>
        <dbReference type="ChEBI" id="CHEBI:30616"/>
        <dbReference type="ChEBI" id="CHEBI:33019"/>
        <dbReference type="ChEBI" id="CHEBI:82683"/>
        <dbReference type="ChEBI" id="CHEBI:137976"/>
        <dbReference type="ChEBI" id="CHEBI:456215"/>
        <dbReference type="EC" id="6.2.1.22"/>
    </reaction>
</comment>
<dbReference type="PROSITE" id="PS51186">
    <property type="entry name" value="GNAT"/>
    <property type="match status" value="1"/>
</dbReference>